<accession>A0ABU5C7J8</accession>
<keyword evidence="1" id="KW-0813">Transport</keyword>
<evidence type="ECO:0000256" key="3">
    <source>
        <dbReference type="ARBA" id="ARBA00022679"/>
    </source>
</evidence>
<dbReference type="Proteomes" id="UP001281447">
    <property type="component" value="Unassembled WGS sequence"/>
</dbReference>
<sequence length="102" mass="11465">MNKYENLSKHILEYIGGKDNVVSYTNCVTRLRIVTKDRSIIDIEQIQKLKGVLGTQFVGEQLQIIIGQDVVNVANAFGEVLGKNSNDLIKNDVDKPKKKVYS</sequence>
<dbReference type="InterPro" id="IPR036878">
    <property type="entry name" value="Glu_permease_IIB"/>
</dbReference>
<dbReference type="CDD" id="cd00212">
    <property type="entry name" value="PTS_IIB_glc"/>
    <property type="match status" value="1"/>
</dbReference>
<comment type="caution">
    <text evidence="10">The sequence shown here is derived from an EMBL/GenBank/DDBJ whole genome shotgun (WGS) entry which is preliminary data.</text>
</comment>
<proteinExistence type="predicted"/>
<dbReference type="PANTHER" id="PTHR30175">
    <property type="entry name" value="PHOSPHOTRANSFERASE SYSTEM TRANSPORT PROTEIN"/>
    <property type="match status" value="1"/>
</dbReference>
<dbReference type="Gene3D" id="3.30.1360.60">
    <property type="entry name" value="Glucose permease domain IIB"/>
    <property type="match status" value="1"/>
</dbReference>
<keyword evidence="3" id="KW-0808">Transferase</keyword>
<gene>
    <name evidence="10" type="ORF">RWE15_09595</name>
</gene>
<dbReference type="EMBL" id="JAWDIP010000003">
    <property type="protein sequence ID" value="MDY0394657.1"/>
    <property type="molecule type" value="Genomic_DNA"/>
</dbReference>
<evidence type="ECO:0000256" key="8">
    <source>
        <dbReference type="PROSITE-ProRule" id="PRU00421"/>
    </source>
</evidence>
<evidence type="ECO:0000313" key="10">
    <source>
        <dbReference type="EMBL" id="MDY0394657.1"/>
    </source>
</evidence>
<keyword evidence="6" id="KW-0418">Kinase</keyword>
<dbReference type="SUPFAM" id="SSF55604">
    <property type="entry name" value="Glucose permease domain IIB"/>
    <property type="match status" value="1"/>
</dbReference>
<feature type="active site" description="Phosphocysteine intermediate; for EIIB activity" evidence="8">
    <location>
        <position position="27"/>
    </location>
</feature>
<organism evidence="10 11">
    <name type="scientific">Tigheibacillus halophilus</name>
    <dbReference type="NCBI Taxonomy" id="361280"/>
    <lineage>
        <taxon>Bacteria</taxon>
        <taxon>Bacillati</taxon>
        <taxon>Bacillota</taxon>
        <taxon>Bacilli</taxon>
        <taxon>Bacillales</taxon>
        <taxon>Bacillaceae</taxon>
        <taxon>Tigheibacillus</taxon>
    </lineage>
</organism>
<reference evidence="10 11" key="1">
    <citation type="submission" date="2023-10" db="EMBL/GenBank/DDBJ databases">
        <title>Virgibacillus halophilus 5B73C genome.</title>
        <authorList>
            <person name="Miliotis G."/>
            <person name="Sengupta P."/>
            <person name="Hameed A."/>
            <person name="Chuvochina M."/>
            <person name="Mcdonagh F."/>
            <person name="Simpson A.C."/>
            <person name="Singh N.K."/>
            <person name="Rekha P.D."/>
            <person name="Raman K."/>
            <person name="Hugenholtz P."/>
            <person name="Venkateswaran K."/>
        </authorList>
    </citation>
    <scope>NUCLEOTIDE SEQUENCE [LARGE SCALE GENOMIC DNA]</scope>
    <source>
        <strain evidence="10 11">5B73C</strain>
    </source>
</reference>
<dbReference type="PANTHER" id="PTHR30175:SF1">
    <property type="entry name" value="PTS SYSTEM ARBUTIN-, CELLOBIOSE-, AND SALICIN-SPECIFIC EIIBC COMPONENT-RELATED"/>
    <property type="match status" value="1"/>
</dbReference>
<evidence type="ECO:0000256" key="1">
    <source>
        <dbReference type="ARBA" id="ARBA00022448"/>
    </source>
</evidence>
<keyword evidence="5" id="KW-0812">Transmembrane</keyword>
<name>A0ABU5C7J8_9BACI</name>
<dbReference type="PROSITE" id="PS51098">
    <property type="entry name" value="PTS_EIIB_TYPE_1"/>
    <property type="match status" value="1"/>
</dbReference>
<keyword evidence="7" id="KW-1133">Transmembrane helix</keyword>
<evidence type="ECO:0000313" key="11">
    <source>
        <dbReference type="Proteomes" id="UP001281447"/>
    </source>
</evidence>
<evidence type="ECO:0000256" key="5">
    <source>
        <dbReference type="ARBA" id="ARBA00022692"/>
    </source>
</evidence>
<keyword evidence="11" id="KW-1185">Reference proteome</keyword>
<feature type="domain" description="PTS EIIB type-1" evidence="9">
    <location>
        <begin position="5"/>
        <end position="87"/>
    </location>
</feature>
<dbReference type="Pfam" id="PF00367">
    <property type="entry name" value="PTS_EIIB"/>
    <property type="match status" value="1"/>
</dbReference>
<dbReference type="InterPro" id="IPR018113">
    <property type="entry name" value="PTrfase_EIIB_Cys"/>
</dbReference>
<dbReference type="InterPro" id="IPR050558">
    <property type="entry name" value="PTS_Sugar-Specific_Components"/>
</dbReference>
<dbReference type="InterPro" id="IPR001996">
    <property type="entry name" value="PTS_IIB_1"/>
</dbReference>
<evidence type="ECO:0000256" key="2">
    <source>
        <dbReference type="ARBA" id="ARBA00022597"/>
    </source>
</evidence>
<protein>
    <submittedName>
        <fullName evidence="10">PTS glucose/sucrose transporter subunit IIB</fullName>
    </submittedName>
</protein>
<keyword evidence="2" id="KW-0762">Sugar transport</keyword>
<evidence type="ECO:0000256" key="7">
    <source>
        <dbReference type="ARBA" id="ARBA00022989"/>
    </source>
</evidence>
<evidence type="ECO:0000259" key="9">
    <source>
        <dbReference type="PROSITE" id="PS51098"/>
    </source>
</evidence>
<keyword evidence="4" id="KW-0598">Phosphotransferase system</keyword>
<keyword evidence="7" id="KW-0472">Membrane</keyword>
<evidence type="ECO:0000256" key="6">
    <source>
        <dbReference type="ARBA" id="ARBA00022777"/>
    </source>
</evidence>
<evidence type="ECO:0000256" key="4">
    <source>
        <dbReference type="ARBA" id="ARBA00022683"/>
    </source>
</evidence>